<dbReference type="Proteomes" id="UP000291822">
    <property type="component" value="Unassembled WGS sequence"/>
</dbReference>
<evidence type="ECO:0000313" key="4">
    <source>
        <dbReference type="Proteomes" id="UP000291822"/>
    </source>
</evidence>
<protein>
    <recommendedName>
        <fullName evidence="2">TniQ domain-containing protein</fullName>
    </recommendedName>
</protein>
<dbReference type="Pfam" id="PF06527">
    <property type="entry name" value="TniQ"/>
    <property type="match status" value="1"/>
</dbReference>
<comment type="caution">
    <text evidence="3">The sequence shown here is derived from an EMBL/GenBank/DDBJ whole genome shotgun (WGS) entry which is preliminary data.</text>
</comment>
<gene>
    <name evidence="3" type="ORF">EZM97_06810</name>
</gene>
<reference evidence="3 4" key="1">
    <citation type="submission" date="2019-02" db="EMBL/GenBank/DDBJ databases">
        <title>Dyella amyloliquefaciens sp. nov., isolated from forest soil.</title>
        <authorList>
            <person name="Gao Z.-H."/>
            <person name="Qiu L.-H."/>
        </authorList>
    </citation>
    <scope>NUCLEOTIDE SEQUENCE [LARGE SCALE GENOMIC DNA]</scope>
    <source>
        <strain evidence="3 4">KACC 12747</strain>
    </source>
</reference>
<dbReference type="AlphaFoldDB" id="A0A4R0YUC1"/>
<accession>A0A4R0YUC1</accession>
<evidence type="ECO:0000259" key="2">
    <source>
        <dbReference type="Pfam" id="PF06527"/>
    </source>
</evidence>
<dbReference type="EMBL" id="SJTG01000001">
    <property type="protein sequence ID" value="TCI13013.1"/>
    <property type="molecule type" value="Genomic_DNA"/>
</dbReference>
<sequence>MNFRSFAPRSSRRGLAMTKQTSQLQGERWWIHGPADDETLHSITERAWRCYGAEGHTLRRRVWPRATSLPGEDVGLDGISAREVCVLARAIGVEPRELYRHRLQDHPLVLQENQRRAYCPSCWHEDAKAGHPPSFRRAWMGVFTLDCPVHRRPLHWAPLGVELHSPPTSRMPVWPRTAEGRDLLRTITGFARTLHDCLEGKATWPTAWRGSPDMARALLMRVVVNLGRIPEHPPFASIGFPAELFPFVGVPARRVAPLQMSPWEHVRALGPPAWRRAAFWMVARYVMPAHRRPPRPEGLPMEPFAALDAQWDSPFQVRELQRVQRYRHALRLITRPLVVARKGESRGDDGH</sequence>
<organism evidence="3 4">
    <name type="scientific">Dyella soli</name>
    <dbReference type="NCBI Taxonomy" id="522319"/>
    <lineage>
        <taxon>Bacteria</taxon>
        <taxon>Pseudomonadati</taxon>
        <taxon>Pseudomonadota</taxon>
        <taxon>Gammaproteobacteria</taxon>
        <taxon>Lysobacterales</taxon>
        <taxon>Rhodanobacteraceae</taxon>
        <taxon>Dyella</taxon>
    </lineage>
</organism>
<feature type="domain" description="TniQ" evidence="2">
    <location>
        <begin position="33"/>
        <end position="154"/>
    </location>
</feature>
<keyword evidence="4" id="KW-1185">Reference proteome</keyword>
<evidence type="ECO:0000256" key="1">
    <source>
        <dbReference type="SAM" id="MobiDB-lite"/>
    </source>
</evidence>
<feature type="region of interest" description="Disordered" evidence="1">
    <location>
        <begin position="1"/>
        <end position="20"/>
    </location>
</feature>
<name>A0A4R0YUC1_9GAMM</name>
<dbReference type="InterPro" id="IPR009492">
    <property type="entry name" value="TniQ"/>
</dbReference>
<evidence type="ECO:0000313" key="3">
    <source>
        <dbReference type="EMBL" id="TCI13013.1"/>
    </source>
</evidence>
<proteinExistence type="predicted"/>